<protein>
    <submittedName>
        <fullName evidence="1">Uncharacterized protein</fullName>
    </submittedName>
</protein>
<comment type="caution">
    <text evidence="1">The sequence shown here is derived from an EMBL/GenBank/DDBJ whole genome shotgun (WGS) entry which is preliminary data.</text>
</comment>
<evidence type="ECO:0000313" key="1">
    <source>
        <dbReference type="EMBL" id="KAA6399644.1"/>
    </source>
</evidence>
<gene>
    <name evidence="1" type="ORF">EZS28_004826</name>
</gene>
<dbReference type="Proteomes" id="UP000324800">
    <property type="component" value="Unassembled WGS sequence"/>
</dbReference>
<accession>A0A5J4WX61</accession>
<name>A0A5J4WX61_9EUKA</name>
<evidence type="ECO:0000313" key="2">
    <source>
        <dbReference type="Proteomes" id="UP000324800"/>
    </source>
</evidence>
<proteinExistence type="predicted"/>
<sequence>MQESDPRAVIWEHMKDLRYAFLLMLEAAASNDEAKMAEYIQISLPQFLLPVLPACLHILRCMMRDFDQISGMQSQAWTRYFEMLDGMQIPQFSGAEFAEYMQQLRGKRQQQQNQSQEQIVVTPPYSGRITPAFCNQKAPKQVSFRDALGGLFEFRETNCGCQKQWYIQRKSMFDCIQGESQIGECAEILVSS</sequence>
<dbReference type="EMBL" id="SNRW01000709">
    <property type="protein sequence ID" value="KAA6399644.1"/>
    <property type="molecule type" value="Genomic_DNA"/>
</dbReference>
<organism evidence="1 2">
    <name type="scientific">Streblomastix strix</name>
    <dbReference type="NCBI Taxonomy" id="222440"/>
    <lineage>
        <taxon>Eukaryota</taxon>
        <taxon>Metamonada</taxon>
        <taxon>Preaxostyla</taxon>
        <taxon>Oxymonadida</taxon>
        <taxon>Streblomastigidae</taxon>
        <taxon>Streblomastix</taxon>
    </lineage>
</organism>
<reference evidence="1 2" key="1">
    <citation type="submission" date="2019-03" db="EMBL/GenBank/DDBJ databases">
        <title>Single cell metagenomics reveals metabolic interactions within the superorganism composed of flagellate Streblomastix strix and complex community of Bacteroidetes bacteria on its surface.</title>
        <authorList>
            <person name="Treitli S.C."/>
            <person name="Kolisko M."/>
            <person name="Husnik F."/>
            <person name="Keeling P."/>
            <person name="Hampl V."/>
        </authorList>
    </citation>
    <scope>NUCLEOTIDE SEQUENCE [LARGE SCALE GENOMIC DNA]</scope>
    <source>
        <strain evidence="1">ST1C</strain>
    </source>
</reference>
<dbReference type="AlphaFoldDB" id="A0A5J4WX61"/>